<keyword evidence="9 11" id="KW-0472">Membrane</keyword>
<evidence type="ECO:0000256" key="8">
    <source>
        <dbReference type="ARBA" id="ARBA00023034"/>
    </source>
</evidence>
<feature type="transmembrane region" description="Helical" evidence="11">
    <location>
        <begin position="157"/>
        <end position="177"/>
    </location>
</feature>
<organism evidence="12 13">
    <name type="scientific">Pseudolycoriella hygida</name>
    <dbReference type="NCBI Taxonomy" id="35572"/>
    <lineage>
        <taxon>Eukaryota</taxon>
        <taxon>Metazoa</taxon>
        <taxon>Ecdysozoa</taxon>
        <taxon>Arthropoda</taxon>
        <taxon>Hexapoda</taxon>
        <taxon>Insecta</taxon>
        <taxon>Pterygota</taxon>
        <taxon>Neoptera</taxon>
        <taxon>Endopterygota</taxon>
        <taxon>Diptera</taxon>
        <taxon>Nematocera</taxon>
        <taxon>Sciaroidea</taxon>
        <taxon>Sciaridae</taxon>
        <taxon>Pseudolycoriella</taxon>
    </lineage>
</organism>
<evidence type="ECO:0000256" key="1">
    <source>
        <dbReference type="ARBA" id="ARBA00004323"/>
    </source>
</evidence>
<keyword evidence="7 11" id="KW-1133">Transmembrane helix</keyword>
<evidence type="ECO:0000313" key="13">
    <source>
        <dbReference type="Proteomes" id="UP001151699"/>
    </source>
</evidence>
<evidence type="ECO:0000313" key="12">
    <source>
        <dbReference type="EMBL" id="KAJ6633850.1"/>
    </source>
</evidence>
<evidence type="ECO:0000256" key="11">
    <source>
        <dbReference type="SAM" id="Phobius"/>
    </source>
</evidence>
<evidence type="ECO:0000256" key="2">
    <source>
        <dbReference type="ARBA" id="ARBA00008661"/>
    </source>
</evidence>
<dbReference type="Proteomes" id="UP001151699">
    <property type="component" value="Unassembled WGS sequence"/>
</dbReference>
<reference evidence="12" key="1">
    <citation type="submission" date="2022-07" db="EMBL/GenBank/DDBJ databases">
        <authorList>
            <person name="Trinca V."/>
            <person name="Uliana J.V.C."/>
            <person name="Torres T.T."/>
            <person name="Ward R.J."/>
            <person name="Monesi N."/>
        </authorList>
    </citation>
    <scope>NUCLEOTIDE SEQUENCE</scope>
    <source>
        <strain evidence="12">HSMRA1968</strain>
        <tissue evidence="12">Whole embryos</tissue>
    </source>
</reference>
<dbReference type="GO" id="GO:0016758">
    <property type="term" value="F:hexosyltransferase activity"/>
    <property type="evidence" value="ECO:0007669"/>
    <property type="project" value="InterPro"/>
</dbReference>
<dbReference type="OrthoDB" id="5512589at2759"/>
<name>A0A9Q0RVP4_9DIPT</name>
<dbReference type="PANTHER" id="PTHR11214">
    <property type="entry name" value="BETA-1,3-N-ACETYLGLUCOSAMINYLTRANSFERASE"/>
    <property type="match status" value="1"/>
</dbReference>
<evidence type="ECO:0000256" key="10">
    <source>
        <dbReference type="SAM" id="MobiDB-lite"/>
    </source>
</evidence>
<keyword evidence="5 11" id="KW-0812">Transmembrane</keyword>
<dbReference type="InterPro" id="IPR002659">
    <property type="entry name" value="Glyco_trans_31"/>
</dbReference>
<feature type="region of interest" description="Disordered" evidence="10">
    <location>
        <begin position="280"/>
        <end position="312"/>
    </location>
</feature>
<dbReference type="AlphaFoldDB" id="A0A9Q0RVP4"/>
<gene>
    <name evidence="12" type="primary">B3GALT5_1</name>
    <name evidence="12" type="ORF">Bhyg_15860</name>
</gene>
<evidence type="ECO:0000256" key="4">
    <source>
        <dbReference type="ARBA" id="ARBA00022679"/>
    </source>
</evidence>
<dbReference type="PANTHER" id="PTHR11214:SF379">
    <property type="entry name" value="HEXOSYLTRANSFERASE-RELATED"/>
    <property type="match status" value="1"/>
</dbReference>
<evidence type="ECO:0000256" key="3">
    <source>
        <dbReference type="ARBA" id="ARBA00022676"/>
    </source>
</evidence>
<feature type="non-terminal residue" evidence="12">
    <location>
        <position position="1"/>
    </location>
</feature>
<protein>
    <submittedName>
        <fullName evidence="12">Beta-1,3-galactosyltransferase 5</fullName>
    </submittedName>
</protein>
<keyword evidence="8" id="KW-0333">Golgi apparatus</keyword>
<dbReference type="GO" id="GO:0006493">
    <property type="term" value="P:protein O-linked glycosylation"/>
    <property type="evidence" value="ECO:0007669"/>
    <property type="project" value="TreeGrafter"/>
</dbReference>
<evidence type="ECO:0000256" key="5">
    <source>
        <dbReference type="ARBA" id="ARBA00022692"/>
    </source>
</evidence>
<dbReference type="Pfam" id="PF01762">
    <property type="entry name" value="Galactosyl_T"/>
    <property type="match status" value="1"/>
</dbReference>
<dbReference type="EMBL" id="WJQU01001629">
    <property type="protein sequence ID" value="KAJ6633850.1"/>
    <property type="molecule type" value="Genomic_DNA"/>
</dbReference>
<proteinExistence type="inferred from homology"/>
<sequence length="763" mass="86516">MLLPGATFIFFRLFRFSPAPPNRMLVSICMTAPETLELTRSHSSLELASSFFEEFTFGKRSMTLSGLKGYMPHFSNPDTRFAELLPYSFSHNFLRSFGKASLMTFIALTFTLPNLKLSPDPVRLAPSPQQDETYNFTTKETTKMIYLSGNKMVKRGLILLLCSAITFFIFTAIPPILQLPLKLNLSPEPLELPSTPQQDQTYELTTLQPKLSPQRVPPSLQQDQTYKLTTLQPKLSPQRVPPSLQQDQTYKLTTLQPKLSPQRVPPSLQQDQTYKLTTLQPKLLPQRVPPSPQQDQTYNFSSLQPKQSPQRQRTHIILNNEDFCRRVHSDDSNKTAVIWVISARQHFMQRHLIRQTWGAVKSYNNVTILGVIFMLGSSDGNGEQITDAAQINEEADSETFKTWNVDYILSFTIIAVLPSLIQSVETDTMLESLSPQRPNTHIIFNNKDLCSNNAPIVRIVKNRNVTKPNNKTAIIWVSSAREHFLQRNLIRQTYGAVKSYNNVTILGVVFMLGSSDRNGEQITDVAKLNAETVEFGDIIIGDFITFFIFTAIPTTLQLPLKLNLSLEPSENLSRKAIMAVEWITTYCPEAQLVIKTDDDVVLNIFRLTEELNALSPIDSTSPNFRCRLDVNEKTITNLGSQFYVAPGTFKNDIFPDHCQGLGWVAPMNVIVRIAEEIKRSFVGWVLTHEDVFITSIVPAKVNEKSSENERIQYIDKARNLSKFFFFKICVHFSNGMQLRGGNPQRNKQGSKSPNFLLIIVAYV</sequence>
<keyword evidence="13" id="KW-1185">Reference proteome</keyword>
<comment type="subcellular location">
    <subcellularLocation>
        <location evidence="1">Golgi apparatus membrane</location>
        <topology evidence="1">Single-pass type II membrane protein</topology>
    </subcellularLocation>
</comment>
<dbReference type="GO" id="GO:0000139">
    <property type="term" value="C:Golgi membrane"/>
    <property type="evidence" value="ECO:0007669"/>
    <property type="project" value="UniProtKB-SubCell"/>
</dbReference>
<keyword evidence="3" id="KW-0328">Glycosyltransferase</keyword>
<comment type="similarity">
    <text evidence="2">Belongs to the glycosyltransferase 31 family.</text>
</comment>
<feature type="compositionally biased region" description="Polar residues" evidence="10">
    <location>
        <begin position="293"/>
        <end position="311"/>
    </location>
</feature>
<accession>A0A9Q0RVP4</accession>
<comment type="caution">
    <text evidence="12">The sequence shown here is derived from an EMBL/GenBank/DDBJ whole genome shotgun (WGS) entry which is preliminary data.</text>
</comment>
<evidence type="ECO:0000256" key="7">
    <source>
        <dbReference type="ARBA" id="ARBA00022989"/>
    </source>
</evidence>
<keyword evidence="6" id="KW-0735">Signal-anchor</keyword>
<evidence type="ECO:0000256" key="6">
    <source>
        <dbReference type="ARBA" id="ARBA00022968"/>
    </source>
</evidence>
<keyword evidence="4" id="KW-0808">Transferase</keyword>
<evidence type="ECO:0000256" key="9">
    <source>
        <dbReference type="ARBA" id="ARBA00023136"/>
    </source>
</evidence>